<dbReference type="PANTHER" id="PTHR43081:SF17">
    <property type="entry name" value="BLL5647 PROTEIN"/>
    <property type="match status" value="1"/>
</dbReference>
<feature type="transmembrane region" description="Helical" evidence="4">
    <location>
        <begin position="230"/>
        <end position="249"/>
    </location>
</feature>
<protein>
    <submittedName>
        <fullName evidence="7">Adenylate/guanylate cyclase domain-containing protein</fullName>
    </submittedName>
</protein>
<dbReference type="Pfam" id="PF00111">
    <property type="entry name" value="Fer2"/>
    <property type="match status" value="1"/>
</dbReference>
<dbReference type="Gene3D" id="3.30.70.1230">
    <property type="entry name" value="Nucleotide cyclase"/>
    <property type="match status" value="1"/>
</dbReference>
<proteinExistence type="predicted"/>
<feature type="domain" description="Guanylate cyclase" evidence="5">
    <location>
        <begin position="376"/>
        <end position="508"/>
    </location>
</feature>
<reference evidence="8" key="1">
    <citation type="journal article" date="2019" name="Int. J. Syst. Evol. Microbiol.">
        <title>The Global Catalogue of Microorganisms (GCM) 10K type strain sequencing project: providing services to taxonomists for standard genome sequencing and annotation.</title>
        <authorList>
            <consortium name="The Broad Institute Genomics Platform"/>
            <consortium name="The Broad Institute Genome Sequencing Center for Infectious Disease"/>
            <person name="Wu L."/>
            <person name="Ma J."/>
        </authorList>
    </citation>
    <scope>NUCLEOTIDE SEQUENCE [LARGE SCALE GENOMIC DNA]</scope>
    <source>
        <strain evidence="8">KCTC 42182</strain>
    </source>
</reference>
<dbReference type="Pfam" id="PF00211">
    <property type="entry name" value="Guanylate_cyc"/>
    <property type="match status" value="1"/>
</dbReference>
<keyword evidence="4" id="KW-1133">Transmembrane helix</keyword>
<evidence type="ECO:0000259" key="6">
    <source>
        <dbReference type="PROSITE" id="PS51085"/>
    </source>
</evidence>
<dbReference type="InterPro" id="IPR034804">
    <property type="entry name" value="SQR/QFR_C/D"/>
</dbReference>
<dbReference type="InterPro" id="IPR036010">
    <property type="entry name" value="2Fe-2S_ferredoxin-like_sf"/>
</dbReference>
<keyword evidence="8" id="KW-1185">Reference proteome</keyword>
<evidence type="ECO:0000256" key="2">
    <source>
        <dbReference type="ARBA" id="ARBA00022475"/>
    </source>
</evidence>
<organism evidence="7 8">
    <name type="scientific">Ferrovibrio xuzhouensis</name>
    <dbReference type="NCBI Taxonomy" id="1576914"/>
    <lineage>
        <taxon>Bacteria</taxon>
        <taxon>Pseudomonadati</taxon>
        <taxon>Pseudomonadota</taxon>
        <taxon>Alphaproteobacteria</taxon>
        <taxon>Rhodospirillales</taxon>
        <taxon>Rhodospirillaceae</taxon>
        <taxon>Ferrovibrio</taxon>
    </lineage>
</organism>
<evidence type="ECO:0000313" key="7">
    <source>
        <dbReference type="EMBL" id="MFC3675620.1"/>
    </source>
</evidence>
<dbReference type="SMART" id="SM00044">
    <property type="entry name" value="CYCc"/>
    <property type="match status" value="1"/>
</dbReference>
<dbReference type="PROSITE" id="PS51085">
    <property type="entry name" value="2FE2S_FER_2"/>
    <property type="match status" value="1"/>
</dbReference>
<evidence type="ECO:0000256" key="1">
    <source>
        <dbReference type="ARBA" id="ARBA00004651"/>
    </source>
</evidence>
<dbReference type="SUPFAM" id="SSF54292">
    <property type="entry name" value="2Fe-2S ferredoxin-like"/>
    <property type="match status" value="1"/>
</dbReference>
<dbReference type="InterPro" id="IPR012675">
    <property type="entry name" value="Beta-grasp_dom_sf"/>
</dbReference>
<keyword evidence="3 4" id="KW-0472">Membrane</keyword>
<accession>A0ABV7VDN5</accession>
<dbReference type="InterPro" id="IPR001054">
    <property type="entry name" value="A/G_cyclase"/>
</dbReference>
<feature type="transmembrane region" description="Helical" evidence="4">
    <location>
        <begin position="20"/>
        <end position="39"/>
    </location>
</feature>
<feature type="domain" description="2Fe-2S ferredoxin-type" evidence="6">
    <location>
        <begin position="257"/>
        <end position="354"/>
    </location>
</feature>
<evidence type="ECO:0000313" key="8">
    <source>
        <dbReference type="Proteomes" id="UP001595711"/>
    </source>
</evidence>
<name>A0ABV7VDN5_9PROT</name>
<comment type="subcellular location">
    <subcellularLocation>
        <location evidence="1">Cell membrane</location>
        <topology evidence="1">Multi-pass membrane protein</topology>
    </subcellularLocation>
</comment>
<dbReference type="CDD" id="cd07302">
    <property type="entry name" value="CHD"/>
    <property type="match status" value="1"/>
</dbReference>
<evidence type="ECO:0000256" key="3">
    <source>
        <dbReference type="ARBA" id="ARBA00023136"/>
    </source>
</evidence>
<dbReference type="InterPro" id="IPR001041">
    <property type="entry name" value="2Fe-2S_ferredoxin-type"/>
</dbReference>
<comment type="caution">
    <text evidence="7">The sequence shown here is derived from an EMBL/GenBank/DDBJ whole genome shotgun (WGS) entry which is preliminary data.</text>
</comment>
<keyword evidence="4" id="KW-0812">Transmembrane</keyword>
<dbReference type="Gene3D" id="3.10.20.30">
    <property type="match status" value="1"/>
</dbReference>
<dbReference type="CDD" id="cd00207">
    <property type="entry name" value="fer2"/>
    <property type="match status" value="1"/>
</dbReference>
<feature type="transmembrane region" description="Helical" evidence="4">
    <location>
        <begin position="60"/>
        <end position="78"/>
    </location>
</feature>
<dbReference type="PANTHER" id="PTHR43081">
    <property type="entry name" value="ADENYLATE CYCLASE, TERMINAL-DIFFERENTIATION SPECIFIC-RELATED"/>
    <property type="match status" value="1"/>
</dbReference>
<dbReference type="EMBL" id="JBHRYJ010000001">
    <property type="protein sequence ID" value="MFC3675620.1"/>
    <property type="molecule type" value="Genomic_DNA"/>
</dbReference>
<gene>
    <name evidence="7" type="ORF">ACFOOQ_08705</name>
</gene>
<dbReference type="InterPro" id="IPR050697">
    <property type="entry name" value="Adenylyl/Guanylyl_Cyclase_3/4"/>
</dbReference>
<dbReference type="RefSeq" id="WP_379724527.1">
    <property type="nucleotide sequence ID" value="NZ_JBHRYJ010000001.1"/>
</dbReference>
<dbReference type="SUPFAM" id="SSF55073">
    <property type="entry name" value="Nucleotide cyclase"/>
    <property type="match status" value="1"/>
</dbReference>
<dbReference type="SUPFAM" id="SSF81343">
    <property type="entry name" value="Fumarate reductase respiratory complex transmembrane subunits"/>
    <property type="match status" value="1"/>
</dbReference>
<dbReference type="Proteomes" id="UP001595711">
    <property type="component" value="Unassembled WGS sequence"/>
</dbReference>
<dbReference type="InterPro" id="IPR029787">
    <property type="entry name" value="Nucleotide_cyclase"/>
</dbReference>
<keyword evidence="2" id="KW-1003">Cell membrane</keyword>
<sequence length="576" mass="62098">MAGSRWEDVYSRVKLGSGLVLYSYLILHLSNHALGLISLQAMEDGAVLFKAVWRSWPGTILLYGAIVLHPLLALSNWVRRGHYRGIPWQGWTQLLLGLCVPPLIAEHALGTRAAHAVLGLNDSYAYVLIVQFVQEPLIGLRSNLVILIAWFHGCIGVYYWLRLKPFFERLWPFLFGAALLLPMLAMLGYLSGGRQVMLLMRDPAWLAQFRAGLNWPGDVAYSFGTTVDMIAYQVMAGILGCLLLARGLIALRHRRRAGVVITWPDGRRFRTLAGSMSVLEASRAIGYPHASVCGGQGRCSTCRVRITGPGATSLPPPDTAEQKVLDRIMASPGVRLACQIRPREDISVMPLLPAGVPPKAVYGAASHAQGAERRIAILFADLRGFTKLSESRLPYDVVFLLNQYFKTMGEAVEAAGGRLDKFIGDGVMALFGIEEGPDAGCRRALDAARRMGAGLAQLNAALEADLGLRLKIGIGIHCGPAIIGEMGHGGAMNLTAIGDAVNTASRLESATKEFGAELVVSEEVALRGGLLDGAHPGWTRATVTLRGKSEPLAVLVAEQAAMPMVTTPLDMPAADD</sequence>
<feature type="transmembrane region" description="Helical" evidence="4">
    <location>
        <begin position="173"/>
        <end position="192"/>
    </location>
</feature>
<dbReference type="PROSITE" id="PS50125">
    <property type="entry name" value="GUANYLATE_CYCLASE_2"/>
    <property type="match status" value="1"/>
</dbReference>
<feature type="transmembrane region" description="Helical" evidence="4">
    <location>
        <begin position="144"/>
        <end position="161"/>
    </location>
</feature>
<evidence type="ECO:0000259" key="5">
    <source>
        <dbReference type="PROSITE" id="PS50125"/>
    </source>
</evidence>
<evidence type="ECO:0000256" key="4">
    <source>
        <dbReference type="SAM" id="Phobius"/>
    </source>
</evidence>